<dbReference type="GO" id="GO:0046872">
    <property type="term" value="F:metal ion binding"/>
    <property type="evidence" value="ECO:0007669"/>
    <property type="project" value="UniProtKB-UniRule"/>
</dbReference>
<dbReference type="PIRSF" id="PIRSF037489">
    <property type="entry name" value="UCP037489_NIF3_YqfO"/>
    <property type="match status" value="1"/>
</dbReference>
<keyword evidence="2 3" id="KW-0479">Metal-binding</keyword>
<evidence type="ECO:0000256" key="4">
    <source>
        <dbReference type="PIRSR" id="PIRSR602678-1"/>
    </source>
</evidence>
<dbReference type="EMBL" id="JRMP02000007">
    <property type="protein sequence ID" value="TLD94476.1"/>
    <property type="molecule type" value="Genomic_DNA"/>
</dbReference>
<dbReference type="InterPro" id="IPR002678">
    <property type="entry name" value="DUF34/NIF3"/>
</dbReference>
<dbReference type="PANTHER" id="PTHR13799">
    <property type="entry name" value="NGG1 INTERACTING FACTOR 3"/>
    <property type="match status" value="1"/>
</dbReference>
<dbReference type="GO" id="GO:0005737">
    <property type="term" value="C:cytoplasm"/>
    <property type="evidence" value="ECO:0007669"/>
    <property type="project" value="TreeGrafter"/>
</dbReference>
<feature type="binding site" evidence="4">
    <location>
        <position position="319"/>
    </location>
    <ligand>
        <name>a divalent metal cation</name>
        <dbReference type="ChEBI" id="CHEBI:60240"/>
        <label>1</label>
    </ligand>
</feature>
<evidence type="ECO:0000313" key="6">
    <source>
        <dbReference type="EMBL" id="TLD94476.1"/>
    </source>
</evidence>
<dbReference type="InterPro" id="IPR036069">
    <property type="entry name" value="DUF34/NIF3_sf"/>
</dbReference>
<keyword evidence="7" id="KW-1185">Reference proteome</keyword>
<proteinExistence type="inferred from homology"/>
<gene>
    <name evidence="5" type="ORF">DCO61_01690</name>
    <name evidence="6" type="ORF">LS64_006000</name>
</gene>
<evidence type="ECO:0000313" key="5">
    <source>
        <dbReference type="EMBL" id="MWV68771.1"/>
    </source>
</evidence>
<dbReference type="Proteomes" id="UP000477070">
    <property type="component" value="Unassembled WGS sequence"/>
</dbReference>
<protein>
    <recommendedName>
        <fullName evidence="3">GTP cyclohydrolase 1 type 2 homolog</fullName>
    </recommendedName>
</protein>
<dbReference type="AlphaFoldDB" id="A0A347W042"/>
<dbReference type="EMBL" id="QBIU01000001">
    <property type="protein sequence ID" value="MWV68771.1"/>
    <property type="molecule type" value="Genomic_DNA"/>
</dbReference>
<comment type="caution">
    <text evidence="6">The sequence shown here is derived from an EMBL/GenBank/DDBJ whole genome shotgun (WGS) entry which is preliminary data.</text>
</comment>
<evidence type="ECO:0000256" key="1">
    <source>
        <dbReference type="ARBA" id="ARBA00006964"/>
    </source>
</evidence>
<dbReference type="InterPro" id="IPR017221">
    <property type="entry name" value="DUF34/NIF3_bac"/>
</dbReference>
<dbReference type="Pfam" id="PF01784">
    <property type="entry name" value="DUF34_NIF3"/>
    <property type="match status" value="2"/>
</dbReference>
<feature type="binding site" evidence="4">
    <location>
        <position position="323"/>
    </location>
    <ligand>
        <name>a divalent metal cation</name>
        <dbReference type="ChEBI" id="CHEBI:60240"/>
        <label>1</label>
    </ligand>
</feature>
<feature type="binding site" evidence="4">
    <location>
        <position position="128"/>
    </location>
    <ligand>
        <name>a divalent metal cation</name>
        <dbReference type="ChEBI" id="CHEBI:60240"/>
        <label>1</label>
    </ligand>
</feature>
<comment type="similarity">
    <text evidence="1 3">Belongs to the GTP cyclohydrolase I type 2/NIF3 family.</text>
</comment>
<reference evidence="6 7" key="1">
    <citation type="journal article" date="2014" name="Genome Announc.">
        <title>Draft genome sequences of eight enterohepatic helicobacter species isolated from both laboratory and wild rodents.</title>
        <authorList>
            <person name="Sheh A."/>
            <person name="Shen Z."/>
            <person name="Fox J.G."/>
        </authorList>
    </citation>
    <scope>NUCLEOTIDE SEQUENCE [LARGE SCALE GENOMIC DNA]</scope>
    <source>
        <strain evidence="6 7">MIT 97-6194</strain>
    </source>
</reference>
<dbReference type="RefSeq" id="WP_052062334.1">
    <property type="nucleotide sequence ID" value="NZ_JRMP02000007.1"/>
</dbReference>
<evidence type="ECO:0000256" key="3">
    <source>
        <dbReference type="PIRNR" id="PIRNR037489"/>
    </source>
</evidence>
<evidence type="ECO:0000313" key="8">
    <source>
        <dbReference type="Proteomes" id="UP000477070"/>
    </source>
</evidence>
<dbReference type="SUPFAM" id="SSF102705">
    <property type="entry name" value="NIF3 (NGG1p interacting factor 3)-like"/>
    <property type="match status" value="2"/>
</dbReference>
<accession>A0A347W042</accession>
<reference evidence="5 8" key="4">
    <citation type="submission" date="2019-12" db="EMBL/GenBank/DDBJ databases">
        <title>Multi-Generational Helicobacter saguini Isolates.</title>
        <authorList>
            <person name="Mannion A."/>
            <person name="Shen Z."/>
            <person name="Fox J.G."/>
        </authorList>
    </citation>
    <scope>NUCLEOTIDE SEQUENCE [LARGE SCALE GENOMIC DNA]</scope>
    <source>
        <strain evidence="5">16-048</strain>
        <strain evidence="8">16-048 (F4)</strain>
    </source>
</reference>
<reference evidence="6 7" key="2">
    <citation type="journal article" date="2016" name="Infect. Immun.">
        <title>Helicobacter saguini, a Novel Helicobacter Isolated from Cotton-Top Tamarins with Ulcerative Colitis, Has Proinflammatory Properties and Induces Typhlocolitis and Dysplasia in Gnotobiotic IL-10-/- Mice.</title>
        <authorList>
            <person name="Shen Z."/>
            <person name="Mannion A."/>
            <person name="Whary M.T."/>
            <person name="Muthupalani S."/>
            <person name="Sheh A."/>
            <person name="Feng Y."/>
            <person name="Gong G."/>
            <person name="Vandamme P."/>
            <person name="Holcombe H.R."/>
            <person name="Paster B.J."/>
            <person name="Fox J.G."/>
        </authorList>
    </citation>
    <scope>NUCLEOTIDE SEQUENCE [LARGE SCALE GENOMIC DNA]</scope>
    <source>
        <strain evidence="6 7">MIT 97-6194</strain>
    </source>
</reference>
<name>A0A347W042_9HELI</name>
<dbReference type="OrthoDB" id="9792792at2"/>
<evidence type="ECO:0000256" key="2">
    <source>
        <dbReference type="ARBA" id="ARBA00022723"/>
    </source>
</evidence>
<feature type="binding site" evidence="4">
    <location>
        <position position="127"/>
    </location>
    <ligand>
        <name>a divalent metal cation</name>
        <dbReference type="ChEBI" id="CHEBI:60240"/>
        <label>1</label>
    </ligand>
</feature>
<feature type="binding site" evidence="4">
    <location>
        <position position="166"/>
    </location>
    <ligand>
        <name>a divalent metal cation</name>
        <dbReference type="ChEBI" id="CHEBI:60240"/>
        <label>1</label>
    </ligand>
</feature>
<dbReference type="Proteomes" id="UP000029714">
    <property type="component" value="Unassembled WGS sequence"/>
</dbReference>
<sequence length="353" mass="40037">MKIKEIYDILNEIAPFETQASWDNSGLNVGSFETNIDRIYVALELDSKVLDFILEYNNFDKKLGNLEDSNIMQGSQGIFPALDSLPHPTHPQKNIKQEKCPANSKEDSKENLKSYKNHNFSTLLITHHPVIFKPIKNFNTQIYPCNLIERCIKENISVISLHTNFDLAHLNRAFADSLNLESLGFEYSHDKDFSIIYSLEKLENIESNAEQGSNKDSKKLENIESNLAPINNKNTKKVTESITLESIISHIKKILNLQHLKYVTNDLAQKIKNIHIICGSGASFISSLKSGDLLITGDIKYHDAMIADSQNISLIEISHYKSEHIFAPLMAKILQKYNIQAIISNSHNPFCYA</sequence>
<organism evidence="6 7">
    <name type="scientific">Helicobacter saguini</name>
    <dbReference type="NCBI Taxonomy" id="1548018"/>
    <lineage>
        <taxon>Bacteria</taxon>
        <taxon>Pseudomonadati</taxon>
        <taxon>Campylobacterota</taxon>
        <taxon>Epsilonproteobacteria</taxon>
        <taxon>Campylobacterales</taxon>
        <taxon>Helicobacteraceae</taxon>
        <taxon>Helicobacter</taxon>
    </lineage>
</organism>
<reference evidence="6" key="3">
    <citation type="submission" date="2018-04" db="EMBL/GenBank/DDBJ databases">
        <authorList>
            <person name="Sheh A."/>
            <person name="Shen Z."/>
            <person name="Mannion A.J."/>
            <person name="Fox J.G."/>
        </authorList>
    </citation>
    <scope>NUCLEOTIDE SEQUENCE</scope>
    <source>
        <strain evidence="6">MIT 97-6194</strain>
    </source>
</reference>
<evidence type="ECO:0000313" key="7">
    <source>
        <dbReference type="Proteomes" id="UP000029714"/>
    </source>
</evidence>
<dbReference type="PANTHER" id="PTHR13799:SF14">
    <property type="entry name" value="GTP CYCLOHYDROLASE 1 TYPE 2 HOMOLOG"/>
    <property type="match status" value="1"/>
</dbReference>
<dbReference type="Gene3D" id="3.40.1390.30">
    <property type="entry name" value="NIF3 (NGG1p interacting factor 3)-like"/>
    <property type="match status" value="2"/>
</dbReference>